<sequence>MSRYLRFFFKCTVAYCLTLFFLPLANAQWPLNVITALAKDDPLYKGLLHFQKEIAERSNGQISVRIFYGSQLGSDEDILEQARAGANVAVVIDGGRLSFYAPPFGILAAPYLVKDRHQARALVTSSLFNTWEQQLRDAAHLQVLSFNWWQGERHVLAQKAVATPSDLQGVRLRTIGAPVFIETMRAMGATPTPMSWAEVYPALQQGVIDGGEAQHQGTYSSRLYEVVSHISKTGHIHLMTGIVVSTQWFDALPTPLRKLVRDVAVEAGDVASNLTAQRQAGFEKKMREHGTVITDIDRTPFIQATAAVYKKLGYEDLREQVANALSQPVIQREEGKHGIN</sequence>
<evidence type="ECO:0000256" key="2">
    <source>
        <dbReference type="SAM" id="SignalP"/>
    </source>
</evidence>
<gene>
    <name evidence="3" type="ORF">MARGE09_P1768</name>
</gene>
<dbReference type="EMBL" id="AP023086">
    <property type="protein sequence ID" value="BCD97567.1"/>
    <property type="molecule type" value="Genomic_DNA"/>
</dbReference>
<dbReference type="PANTHER" id="PTHR33376">
    <property type="match status" value="1"/>
</dbReference>
<keyword evidence="4" id="KW-1185">Reference proteome</keyword>
<dbReference type="CDD" id="cd13669">
    <property type="entry name" value="PBP2_TRAP_TM0322_like"/>
    <property type="match status" value="1"/>
</dbReference>
<protein>
    <recommendedName>
        <fullName evidence="5">C4-dicarboxylate ABC transporter</fullName>
    </recommendedName>
</protein>
<dbReference type="Gene3D" id="3.40.190.170">
    <property type="entry name" value="Bacterial extracellular solute-binding protein, family 7"/>
    <property type="match status" value="1"/>
</dbReference>
<accession>A0AAN1WH91</accession>
<proteinExistence type="predicted"/>
<evidence type="ECO:0000313" key="4">
    <source>
        <dbReference type="Proteomes" id="UP001320119"/>
    </source>
</evidence>
<dbReference type="InterPro" id="IPR004682">
    <property type="entry name" value="TRAP_DctP"/>
</dbReference>
<evidence type="ECO:0000256" key="1">
    <source>
        <dbReference type="ARBA" id="ARBA00022729"/>
    </source>
</evidence>
<dbReference type="RefSeq" id="WP_236987033.1">
    <property type="nucleotide sequence ID" value="NZ_AP023086.1"/>
</dbReference>
<dbReference type="InterPro" id="IPR018389">
    <property type="entry name" value="DctP_fam"/>
</dbReference>
<dbReference type="GO" id="GO:0030288">
    <property type="term" value="C:outer membrane-bounded periplasmic space"/>
    <property type="evidence" value="ECO:0007669"/>
    <property type="project" value="InterPro"/>
</dbReference>
<dbReference type="AlphaFoldDB" id="A0AAN1WH91"/>
<reference evidence="3 4" key="1">
    <citation type="journal article" date="2022" name="IScience">
        <title>An ultrasensitive nanofiber-based assay for enzymatic hydrolysis and deep-sea microbial degradation of cellulose.</title>
        <authorList>
            <person name="Tsudome M."/>
            <person name="Tachioka M."/>
            <person name="Miyazaki M."/>
            <person name="Uchimura K."/>
            <person name="Tsuda M."/>
            <person name="Takaki Y."/>
            <person name="Deguchi S."/>
        </authorList>
    </citation>
    <scope>NUCLEOTIDE SEQUENCE [LARGE SCALE GENOMIC DNA]</scope>
    <source>
        <strain evidence="3 4">GE09</strain>
    </source>
</reference>
<dbReference type="KEGG" id="marq:MARGE09_P1768"/>
<feature type="signal peptide" evidence="2">
    <location>
        <begin position="1"/>
        <end position="27"/>
    </location>
</feature>
<keyword evidence="1 2" id="KW-0732">Signal</keyword>
<evidence type="ECO:0008006" key="5">
    <source>
        <dbReference type="Google" id="ProtNLM"/>
    </source>
</evidence>
<dbReference type="Proteomes" id="UP001320119">
    <property type="component" value="Chromosome"/>
</dbReference>
<dbReference type="InterPro" id="IPR038404">
    <property type="entry name" value="TRAP_DctP_sf"/>
</dbReference>
<dbReference type="PIRSF" id="PIRSF006470">
    <property type="entry name" value="DctB"/>
    <property type="match status" value="1"/>
</dbReference>
<name>A0AAN1WH91_9GAMM</name>
<organism evidence="3 4">
    <name type="scientific">Marinagarivorans cellulosilyticus</name>
    <dbReference type="NCBI Taxonomy" id="2721545"/>
    <lineage>
        <taxon>Bacteria</taxon>
        <taxon>Pseudomonadati</taxon>
        <taxon>Pseudomonadota</taxon>
        <taxon>Gammaproteobacteria</taxon>
        <taxon>Cellvibrionales</taxon>
        <taxon>Cellvibrionaceae</taxon>
        <taxon>Marinagarivorans</taxon>
    </lineage>
</organism>
<evidence type="ECO:0000313" key="3">
    <source>
        <dbReference type="EMBL" id="BCD97567.1"/>
    </source>
</evidence>
<feature type="chain" id="PRO_5042827456" description="C4-dicarboxylate ABC transporter" evidence="2">
    <location>
        <begin position="28"/>
        <end position="340"/>
    </location>
</feature>
<dbReference type="Pfam" id="PF03480">
    <property type="entry name" value="DctP"/>
    <property type="match status" value="1"/>
</dbReference>
<dbReference type="NCBIfam" id="NF037995">
    <property type="entry name" value="TRAP_S1"/>
    <property type="match status" value="1"/>
</dbReference>
<dbReference type="PANTHER" id="PTHR33376:SF3">
    <property type="entry name" value="C4-DICARBOXYLATE-BINDING PROTEIN"/>
    <property type="match status" value="1"/>
</dbReference>
<dbReference type="GO" id="GO:0055085">
    <property type="term" value="P:transmembrane transport"/>
    <property type="evidence" value="ECO:0007669"/>
    <property type="project" value="InterPro"/>
</dbReference>